<dbReference type="GO" id="GO:0005096">
    <property type="term" value="F:GTPase activator activity"/>
    <property type="evidence" value="ECO:0007669"/>
    <property type="project" value="UniProtKB-KW"/>
</dbReference>
<dbReference type="InterPro" id="IPR046859">
    <property type="entry name" value="RGPA/RALGAPB_N"/>
</dbReference>
<feature type="region of interest" description="Disordered" evidence="4">
    <location>
        <begin position="539"/>
        <end position="560"/>
    </location>
</feature>
<keyword evidence="6" id="KW-1185">Reference proteome</keyword>
<feature type="domain" description="Rap-GAP" evidence="5">
    <location>
        <begin position="1867"/>
        <end position="2073"/>
    </location>
</feature>
<feature type="compositionally biased region" description="Low complexity" evidence="4">
    <location>
        <begin position="2253"/>
        <end position="2264"/>
    </location>
</feature>
<dbReference type="GeneID" id="110975143"/>
<evidence type="ECO:0000256" key="4">
    <source>
        <dbReference type="SAM" id="MobiDB-lite"/>
    </source>
</evidence>
<gene>
    <name evidence="7" type="primary">LOC110975143</name>
</gene>
<feature type="coiled-coil region" evidence="3">
    <location>
        <begin position="364"/>
        <end position="396"/>
    </location>
</feature>
<dbReference type="SUPFAM" id="SSF111347">
    <property type="entry name" value="Rap/Ran-GAP"/>
    <property type="match status" value="1"/>
</dbReference>
<dbReference type="PROSITE" id="PS50085">
    <property type="entry name" value="RAPGAP"/>
    <property type="match status" value="1"/>
</dbReference>
<feature type="region of interest" description="Disordered" evidence="4">
    <location>
        <begin position="976"/>
        <end position="1008"/>
    </location>
</feature>
<dbReference type="FunFam" id="3.40.50.11210:FF:000001">
    <property type="entry name" value="Ral GTPase-activating protein subunit alpha-1 isoform 1"/>
    <property type="match status" value="1"/>
</dbReference>
<dbReference type="RefSeq" id="XP_022083004.1">
    <property type="nucleotide sequence ID" value="XM_022227312.1"/>
</dbReference>
<accession>A0A8B7XQA2</accession>
<dbReference type="InterPro" id="IPR035974">
    <property type="entry name" value="Rap/Ran-GAP_sf"/>
</dbReference>
<evidence type="ECO:0000256" key="3">
    <source>
        <dbReference type="SAM" id="Coils"/>
    </source>
</evidence>
<dbReference type="InterPro" id="IPR027107">
    <property type="entry name" value="Tuberin/Ral-act_asu"/>
</dbReference>
<organism evidence="6 7">
    <name type="scientific">Acanthaster planci</name>
    <name type="common">Crown-of-thorns starfish</name>
    <dbReference type="NCBI Taxonomy" id="133434"/>
    <lineage>
        <taxon>Eukaryota</taxon>
        <taxon>Metazoa</taxon>
        <taxon>Echinodermata</taxon>
        <taxon>Eleutherozoa</taxon>
        <taxon>Asterozoa</taxon>
        <taxon>Asteroidea</taxon>
        <taxon>Valvatacea</taxon>
        <taxon>Valvatida</taxon>
        <taxon>Acanthasteridae</taxon>
        <taxon>Acanthaster</taxon>
    </lineage>
</organism>
<evidence type="ECO:0000313" key="7">
    <source>
        <dbReference type="RefSeq" id="XP_022083004.1"/>
    </source>
</evidence>
<feature type="compositionally biased region" description="Low complexity" evidence="4">
    <location>
        <begin position="907"/>
        <end position="921"/>
    </location>
</feature>
<evidence type="ECO:0000256" key="1">
    <source>
        <dbReference type="ARBA" id="ARBA00022468"/>
    </source>
</evidence>
<keyword evidence="2" id="KW-0597">Phosphoprotein</keyword>
<keyword evidence="3" id="KW-0175">Coiled coil</keyword>
<proteinExistence type="predicted"/>
<dbReference type="GO" id="GO:0005634">
    <property type="term" value="C:nucleus"/>
    <property type="evidence" value="ECO:0007669"/>
    <property type="project" value="InterPro"/>
</dbReference>
<dbReference type="GO" id="GO:0005737">
    <property type="term" value="C:cytoplasm"/>
    <property type="evidence" value="ECO:0007669"/>
    <property type="project" value="TreeGrafter"/>
</dbReference>
<dbReference type="OMA" id="ELMRNGW"/>
<evidence type="ECO:0000313" key="6">
    <source>
        <dbReference type="Proteomes" id="UP000694845"/>
    </source>
</evidence>
<feature type="compositionally biased region" description="Basic and acidic residues" evidence="4">
    <location>
        <begin position="769"/>
        <end position="783"/>
    </location>
</feature>
<dbReference type="KEGG" id="aplc:110975143"/>
<feature type="region of interest" description="Disordered" evidence="4">
    <location>
        <begin position="748"/>
        <end position="821"/>
    </location>
</feature>
<dbReference type="Pfam" id="PF02145">
    <property type="entry name" value="Rap_GAP"/>
    <property type="match status" value="1"/>
</dbReference>
<dbReference type="OrthoDB" id="19311at2759"/>
<protein>
    <submittedName>
        <fullName evidence="7">Ral GTPase-activating protein subunit alpha-1-like isoform X1</fullName>
    </submittedName>
</protein>
<dbReference type="PANTHER" id="PTHR10063:SF11">
    <property type="entry name" value="RHO GTPASE-ACTIVATING PROTEIN CG5521-RELATED"/>
    <property type="match status" value="1"/>
</dbReference>
<feature type="compositionally biased region" description="Polar residues" evidence="4">
    <location>
        <begin position="2147"/>
        <end position="2172"/>
    </location>
</feature>
<evidence type="ECO:0000256" key="2">
    <source>
        <dbReference type="ARBA" id="ARBA00022553"/>
    </source>
</evidence>
<dbReference type="Gene3D" id="3.40.50.11210">
    <property type="entry name" value="Rap/Ran-GAP"/>
    <property type="match status" value="1"/>
</dbReference>
<feature type="region of interest" description="Disordered" evidence="4">
    <location>
        <begin position="2129"/>
        <end position="2192"/>
    </location>
</feature>
<sequence>MLKLASSMPGAGRHKYACALSPFSDGSRPDRNGLFTKGLATVRLRTCCLLSGSAMFSKKAHGDVKKSSQKLLDPKKDVVTRLKHLRVVLDNLEQLEARSFFEQYYSHIFYVFYENFVSVEASLKQRVHKAQREELDGIVAIFEKILLYVPDLIHARWQYQSIGRILKTLLHVGNCLKIRMDGLRLFLLWFMALQENSTEEAYLIYATLIHGFPTPPTIYGTPLESIMTHIIRPVVNSDYQVQDVEILPIIPCQPGDKVPDNLTRLMLEAVLHFSVSQLLKMHWKNQRRHEESFIFLLDNFRQYYLPHIFPGFSFDTSLYEPNLEIPGTRFTSSSLLSSTFGSYDPMLLCRVSVVQWVVSFITVKKAENSTISALQEERQESQKDSLERKLDASLIKDGETVSPSATLNSKDQNALMGASGSAAGLVPAAPLSPEEEELLEISRQIVQKVFYSSRGNINFVHEVLRQGFLLPMSEAGAVRKALRIYNDWIQAQLTATRPIFMEEPAPKVTVAMAPATSPGASEGVNEVDSPSYEQIRTFDDATPQPDKAQPVLPSPTSLRSPGSSSYLGAINEAIKEGLKNCNVEAGLQATIQVFITNSANVFLLEPVPNSPPQAIKDQVEICKRVLKLYRHVVMNVTMETRTWEQLLMVLLRVTEGVLGGAPSRSRLNLGQQLAQILFQTLIVSWIKANLKIRVSKDLWDRFLNVLSSLTHWAELITEWSKTMETLTRVLAKRVYGMDLNNLPLDKLQDNRNRRLRGPRGTAATAAPQADRDRDGSKKHDRTFSRGWSRCDSSSPKGSDEADGAGGKHRDRISTVGSRDDLDRLRQKMGYMRDVSSKAEATTVLASLNKLPLSTSTSQPSLYHQQPLQIISAKDDALGSLTRSSSEGKLTEGTHRFQGTQAHTIPVARQASAPEPQPASEPGTRESLNEKAMSLPEEYDVMEVKSLTDENDVLEFKTLPEDKLSLDDKISLEEKSIKQEGAEFKTPSEDNSQEDKMSLEEKASKNDEYRYEETKMGEYQLSYTQTDTVSIDSSEIATPDTAQTILDNNRLTPTSLTDMIASDIITPSPANQSLSSTPSPGTAINGEIVAGKGSHIYEPIRLEEQDKLDEATFETAESVQSPDASIMSGGTRPGWQPDVAFVLWRRILGCLGDVNDIQIARLHAMVMECLWTTWQLLAKIRDNLGVSSDNQNTPPPPEYIPPLRILSSWLFKAVHLSDRYQQGRLSAYKLLCAMTTRKQDHPLPRDHLTHFYRVLHYGLVGMDQEVINTIIQYSAPDFFSCGLPGSTLLILDYIQAANMIASHHNLDAPRIEALSLLGSLVCFPNLFCNITVLQPSPKDISTMQCKDVKDHLIKVLIKCSRKEPMCEARCIALCSLGIFLYEEMAHVTFHPRSREAISVLLASLKFQSRMVAQVACDMLLLLADHAEMMRRHNNEAPKKIIEVIAMTITSLLSNAEFAENEDNKKLVVSMLFCLLEWCMAVPLTALLEVSEGRSKKDAKILLETVFKVLQNAAEGVSTNQRTSVNFSELASADYDPHVSLETVRDGHSFGGKSPSQLEPLDQVFEDAEMQSVQFSVPSSKVVRLAAKTVMCHLINHLSHFPLGGGPALITSLANELDDLSFNGDPDETSSALFNSPNVQFFIFNNSSLISFAQLSDEELAPDLSGSLTTANSHARIVVRNVGGKFVWDTSILYGPGESRVQRVPEPQRRPSQSNSVFQYTTSTKSKSPVYRILNKSVSRLPSWIDVDDSLDVLDELQQFIGFTSPECLLNPGVPLNLVSPAPEEIPQELESSAIASLKKQNSSEEAYVSKHGEDYSMVTEPLIQTPHQEPTSPFNMCRQLLDQLGVMTWDRRSQINVVKKNDRLLRELKNLDSRQCRETHKIAVLYVAEGQEDKMSVLGNDRGSQAFENFIAGLAWEVDLSTHQGFLGGLQRNKSTGETAPYYATSTVEVIFHVSTRMPSENNLLHKMRHLGNDEVHIVWSEHTRDYRRGIIATEFGDVIIVIYPLENQLFRIQIQRKPEVPFFGPLFDGAIVDHKVLPGLVRATAINASRVKRSQLPLYQRYYEERAKYLETIIKNHKELSTFETFSAHVFDPLLARQLNGGGAANKAGSDNAPPTLTSAILDAQIQAHHSRAGTVKHSQDRAPQAGNVSVTSGQMSSGVPLSISGFSAPSGGSQGVQAPGPAGSGGTVQRPTRLVHPEKLVNLASSTGQMQKPFSGSMDEKAPLDPTSAGSTPVDPTAATVPQPKTRKKRASSSGSMTSESTPPESPADSKKK</sequence>
<dbReference type="InterPro" id="IPR000331">
    <property type="entry name" value="Rap/Ran_GAP_dom"/>
</dbReference>
<dbReference type="GO" id="GO:0051056">
    <property type="term" value="P:regulation of small GTPase mediated signal transduction"/>
    <property type="evidence" value="ECO:0007669"/>
    <property type="project" value="InterPro"/>
</dbReference>
<dbReference type="Proteomes" id="UP000694845">
    <property type="component" value="Unplaced"/>
</dbReference>
<evidence type="ECO:0000259" key="5">
    <source>
        <dbReference type="PROSITE" id="PS50085"/>
    </source>
</evidence>
<feature type="region of interest" description="Disordered" evidence="4">
    <location>
        <begin position="2205"/>
        <end position="2274"/>
    </location>
</feature>
<dbReference type="PANTHER" id="PTHR10063">
    <property type="entry name" value="TUBERIN"/>
    <property type="match status" value="1"/>
</dbReference>
<dbReference type="Pfam" id="PF20412">
    <property type="entry name" value="RALGAPB_N"/>
    <property type="match status" value="1"/>
</dbReference>
<name>A0A8B7XQA2_ACAPL</name>
<feature type="compositionally biased region" description="Polar residues" evidence="4">
    <location>
        <begin position="2205"/>
        <end position="2215"/>
    </location>
</feature>
<reference evidence="7" key="1">
    <citation type="submission" date="2025-08" db="UniProtKB">
        <authorList>
            <consortium name="RefSeq"/>
        </authorList>
    </citation>
    <scope>IDENTIFICATION</scope>
</reference>
<feature type="region of interest" description="Disordered" evidence="4">
    <location>
        <begin position="879"/>
        <end position="927"/>
    </location>
</feature>
<keyword evidence="1" id="KW-0343">GTPase activation</keyword>